<dbReference type="EMBL" id="JAANHZ010000126">
    <property type="protein sequence ID" value="KAG5315200.1"/>
    <property type="molecule type" value="Genomic_DNA"/>
</dbReference>
<feature type="domain" description="Kringle" evidence="6">
    <location>
        <begin position="123"/>
        <end position="270"/>
    </location>
</feature>
<comment type="caution">
    <text evidence="7">The sequence shown here is derived from an EMBL/GenBank/DDBJ whole genome shotgun (WGS) entry which is preliminary data.</text>
</comment>
<dbReference type="Proteomes" id="UP000667349">
    <property type="component" value="Unassembled WGS sequence"/>
</dbReference>
<dbReference type="GO" id="GO:0005102">
    <property type="term" value="F:signaling receptor binding"/>
    <property type="evidence" value="ECO:0007669"/>
    <property type="project" value="TreeGrafter"/>
</dbReference>
<keyword evidence="4" id="KW-0472">Membrane</keyword>
<dbReference type="SMART" id="SM00209">
    <property type="entry name" value="TSP1"/>
    <property type="match status" value="1"/>
</dbReference>
<name>A0A836EVQ4_9HYME</name>
<dbReference type="CDD" id="cd00096">
    <property type="entry name" value="Ig"/>
    <property type="match status" value="1"/>
</dbReference>
<dbReference type="InterPro" id="IPR000884">
    <property type="entry name" value="TSP1_rpt"/>
</dbReference>
<dbReference type="Gene3D" id="2.20.100.10">
    <property type="entry name" value="Thrombospondin type-1 (TSP1) repeat"/>
    <property type="match status" value="1"/>
</dbReference>
<dbReference type="Gene3D" id="2.40.20.10">
    <property type="entry name" value="Plasminogen Kringle 4"/>
    <property type="match status" value="2"/>
</dbReference>
<reference evidence="7" key="1">
    <citation type="submission" date="2020-02" db="EMBL/GenBank/DDBJ databases">
        <title>Relaxed selection underlies rapid genomic changes in the transitions from sociality to social parasitism in ants.</title>
        <authorList>
            <person name="Bi X."/>
        </authorList>
    </citation>
    <scope>NUCLEOTIDE SEQUENCE</scope>
    <source>
        <strain evidence="7">BGI-DK2013a</strain>
        <tissue evidence="7">Whole body</tissue>
    </source>
</reference>
<evidence type="ECO:0000259" key="6">
    <source>
        <dbReference type="PROSITE" id="PS50070"/>
    </source>
</evidence>
<dbReference type="InterPro" id="IPR036383">
    <property type="entry name" value="TSP1_rpt_sf"/>
</dbReference>
<keyword evidence="4" id="KW-1133">Transmembrane helix</keyword>
<keyword evidence="2" id="KW-1015">Disulfide bond</keyword>
<dbReference type="GO" id="GO:0005615">
    <property type="term" value="C:extracellular space"/>
    <property type="evidence" value="ECO:0007669"/>
    <property type="project" value="TreeGrafter"/>
</dbReference>
<evidence type="ECO:0000256" key="3">
    <source>
        <dbReference type="PROSITE-ProRule" id="PRU00121"/>
    </source>
</evidence>
<dbReference type="InterPro" id="IPR036179">
    <property type="entry name" value="Ig-like_dom_sf"/>
</dbReference>
<comment type="caution">
    <text evidence="3">Lacks conserved residue(s) required for the propagation of feature annotation.</text>
</comment>
<dbReference type="SUPFAM" id="SSF48726">
    <property type="entry name" value="Immunoglobulin"/>
    <property type="match status" value="1"/>
</dbReference>
<organism evidence="7 8">
    <name type="scientific">Acromyrmex insinuator</name>
    <dbReference type="NCBI Taxonomy" id="230686"/>
    <lineage>
        <taxon>Eukaryota</taxon>
        <taxon>Metazoa</taxon>
        <taxon>Ecdysozoa</taxon>
        <taxon>Arthropoda</taxon>
        <taxon>Hexapoda</taxon>
        <taxon>Insecta</taxon>
        <taxon>Pterygota</taxon>
        <taxon>Neoptera</taxon>
        <taxon>Endopterygota</taxon>
        <taxon>Hymenoptera</taxon>
        <taxon>Apocrita</taxon>
        <taxon>Aculeata</taxon>
        <taxon>Formicoidea</taxon>
        <taxon>Formicidae</taxon>
        <taxon>Myrmicinae</taxon>
        <taxon>Acromyrmex</taxon>
    </lineage>
</organism>
<dbReference type="PANTHER" id="PTHR24261">
    <property type="entry name" value="PLASMINOGEN-RELATED"/>
    <property type="match status" value="1"/>
</dbReference>
<dbReference type="Pfam" id="PF00090">
    <property type="entry name" value="TSP_1"/>
    <property type="match status" value="1"/>
</dbReference>
<dbReference type="InterPro" id="IPR013783">
    <property type="entry name" value="Ig-like_fold"/>
</dbReference>
<dbReference type="AlphaFoldDB" id="A0A836EVQ4"/>
<dbReference type="PROSITE" id="PS50092">
    <property type="entry name" value="TSP1"/>
    <property type="match status" value="1"/>
</dbReference>
<dbReference type="InterPro" id="IPR050759">
    <property type="entry name" value="Serine_protease_kringle"/>
</dbReference>
<dbReference type="CDD" id="cd00108">
    <property type="entry name" value="KR"/>
    <property type="match status" value="1"/>
</dbReference>
<dbReference type="FunFam" id="2.20.100.10:FF:000001">
    <property type="entry name" value="semaphorin-5A isoform X1"/>
    <property type="match status" value="1"/>
</dbReference>
<feature type="transmembrane region" description="Helical" evidence="4">
    <location>
        <begin position="863"/>
        <end position="887"/>
    </location>
</feature>
<feature type="signal peptide" evidence="5">
    <location>
        <begin position="1"/>
        <end position="21"/>
    </location>
</feature>
<dbReference type="GO" id="GO:0004175">
    <property type="term" value="F:endopeptidase activity"/>
    <property type="evidence" value="ECO:0007669"/>
    <property type="project" value="TreeGrafter"/>
</dbReference>
<dbReference type="Gene3D" id="2.60.40.10">
    <property type="entry name" value="Immunoglobulins"/>
    <property type="match status" value="1"/>
</dbReference>
<evidence type="ECO:0000313" key="8">
    <source>
        <dbReference type="Proteomes" id="UP000667349"/>
    </source>
</evidence>
<evidence type="ECO:0000313" key="7">
    <source>
        <dbReference type="EMBL" id="KAG5315200.1"/>
    </source>
</evidence>
<feature type="non-terminal residue" evidence="7">
    <location>
        <position position="1"/>
    </location>
</feature>
<keyword evidence="4" id="KW-0812">Transmembrane</keyword>
<dbReference type="InterPro" id="IPR018056">
    <property type="entry name" value="Kringle_CS"/>
</dbReference>
<feature type="chain" id="PRO_5032802985" evidence="5">
    <location>
        <begin position="22"/>
        <end position="888"/>
    </location>
</feature>
<feature type="non-terminal residue" evidence="7">
    <location>
        <position position="888"/>
    </location>
</feature>
<dbReference type="InterPro" id="IPR038178">
    <property type="entry name" value="Kringle_sf"/>
</dbReference>
<protein>
    <submittedName>
        <fullName evidence="7">PLMN protein</fullName>
    </submittedName>
</protein>
<sequence>MHVKHYFAVVIFLKILSLVIADSLYNTSGIDLSECKISQLGIEYKGFINITVSGFRCQLWTTAQLLHKNISDTDFPEKSMELAKNYCRNPTRDRRGPWCYTLDSTVIDEECDIPFCDYKECRMAGTANDYIGTLSTTRSGRTCAKWLKNYNFEQIQRSNASLKTKLSSRFLRLIRTKSLSKRHLMTKQNLLTSSQLFMKPPSLNLSQSGFKIDKHINFVDQTYLNDSLYPELSVQKANNYCRNPSRNIAGTWCYTTDPLVPQDLCNIRDCEKSEECTFFVKGHGIGRRLYVLPEYRTEGLRFSLKTWEPDHPDSITFVFTADDGLKSRYILKIGAFDNEKVLLYYESEEKDIILVKKKTLPHLLYLGKWSNFIIRIPRGHVLLYYEGTSNPLFEWKHPEPSKAFLPIYYYYNSEKGHAIGVAFDCASRCHIENTQTNRYTRILPLSMWSKEDVVRPNKLMLMIRAKGVVLIPLLLLPATSGFYALTLGERGQWVYFLKNTYPRVRIYHKENALKPIFNTNFWTNITIKWSENTIEVFCNKTNIFYYVHRQPLIFYFFSLAVDPKDWATWSANCIPSDIDGPPLDGGWSEWGPWTCSVSCNGGIGTRRRYCNSPEPNVRGDPCTGPSSITGRCNTVLCGDITDDTITLIKKVIAYNHTAFTVKEYASVSLPSDSNIVNTIRIESPNSEIQWSHNGIFIQNNHRREIKDYEIIINRTALNDSGVYTLTVHRIDGIYMIIKVITLAVVPIKESITIRETLPMHITCHCAILGYVYSNLKIYWMINGNVWKDYGVTLPVATNVDYVPTINKSHHGIWKCIVEQTDLKFKWTTNVIRVKVLNPPNWRTHLMEDKLTRPIFGWMRNEKFVAYSVLVMILFLICCIIIGFIFYFR</sequence>
<dbReference type="PANTHER" id="PTHR24261:SF7">
    <property type="entry name" value="KRINGLE DOMAIN-CONTAINING PROTEIN"/>
    <property type="match status" value="1"/>
</dbReference>
<dbReference type="PROSITE" id="PS00021">
    <property type="entry name" value="KRINGLE_1"/>
    <property type="match status" value="2"/>
</dbReference>
<keyword evidence="1 3" id="KW-0420">Kringle</keyword>
<dbReference type="InterPro" id="IPR000001">
    <property type="entry name" value="Kringle"/>
</dbReference>
<keyword evidence="5" id="KW-0732">Signal</keyword>
<dbReference type="InterPro" id="IPR013806">
    <property type="entry name" value="Kringle-like"/>
</dbReference>
<dbReference type="PROSITE" id="PS50070">
    <property type="entry name" value="KRINGLE_2"/>
    <property type="match status" value="2"/>
</dbReference>
<gene>
    <name evidence="7" type="primary">Plg</name>
    <name evidence="7" type="ORF">G6Z75_0008238</name>
</gene>
<dbReference type="Pfam" id="PF00051">
    <property type="entry name" value="Kringle"/>
    <property type="match status" value="2"/>
</dbReference>
<evidence type="ECO:0000256" key="1">
    <source>
        <dbReference type="ARBA" id="ARBA00022572"/>
    </source>
</evidence>
<evidence type="ECO:0000256" key="2">
    <source>
        <dbReference type="ARBA" id="ARBA00023157"/>
    </source>
</evidence>
<proteinExistence type="predicted"/>
<accession>A0A836EVQ4</accession>
<feature type="domain" description="Kringle" evidence="6">
    <location>
        <begin position="41"/>
        <end position="116"/>
    </location>
</feature>
<dbReference type="SUPFAM" id="SSF82895">
    <property type="entry name" value="TSP-1 type 1 repeat"/>
    <property type="match status" value="1"/>
</dbReference>
<dbReference type="SMART" id="SM00130">
    <property type="entry name" value="KR"/>
    <property type="match status" value="2"/>
</dbReference>
<evidence type="ECO:0000256" key="4">
    <source>
        <dbReference type="SAM" id="Phobius"/>
    </source>
</evidence>
<keyword evidence="8" id="KW-1185">Reference proteome</keyword>
<evidence type="ECO:0000256" key="5">
    <source>
        <dbReference type="SAM" id="SignalP"/>
    </source>
</evidence>
<dbReference type="SUPFAM" id="SSF57440">
    <property type="entry name" value="Kringle-like"/>
    <property type="match status" value="2"/>
</dbReference>